<dbReference type="InterPro" id="IPR047685">
    <property type="entry name" value="CopC-like"/>
</dbReference>
<dbReference type="RefSeq" id="WP_147935914.1">
    <property type="nucleotide sequence ID" value="NZ_VPFD01000018.1"/>
</dbReference>
<evidence type="ECO:0000256" key="7">
    <source>
        <dbReference type="SAM" id="SignalP"/>
    </source>
</evidence>
<dbReference type="GO" id="GO:0006825">
    <property type="term" value="P:copper ion transport"/>
    <property type="evidence" value="ECO:0007669"/>
    <property type="project" value="InterPro"/>
</dbReference>
<feature type="chain" id="PRO_5023117558" evidence="7">
    <location>
        <begin position="25"/>
        <end position="121"/>
    </location>
</feature>
<dbReference type="InterPro" id="IPR014755">
    <property type="entry name" value="Cu-Rt/internalin_Ig-like"/>
</dbReference>
<evidence type="ECO:0000256" key="6">
    <source>
        <dbReference type="ARBA" id="ARBA00023008"/>
    </source>
</evidence>
<evidence type="ECO:0000256" key="5">
    <source>
        <dbReference type="ARBA" id="ARBA00022764"/>
    </source>
</evidence>
<evidence type="ECO:0000256" key="2">
    <source>
        <dbReference type="ARBA" id="ARBA00010509"/>
    </source>
</evidence>
<accession>A0A5C7FUI0</accession>
<feature type="domain" description="CopC" evidence="8">
    <location>
        <begin position="25"/>
        <end position="120"/>
    </location>
</feature>
<keyword evidence="4 7" id="KW-0732">Signal</keyword>
<proteinExistence type="inferred from homology"/>
<gene>
    <name evidence="9" type="primary">copC</name>
    <name evidence="9" type="ORF">FVD38_17015</name>
</gene>
<name>A0A5C7FUI0_9BURK</name>
<dbReference type="NCBIfam" id="NF033814">
    <property type="entry name" value="copper_CopC"/>
    <property type="match status" value="1"/>
</dbReference>
<dbReference type="EMBL" id="VPFD01000018">
    <property type="protein sequence ID" value="TXF98373.1"/>
    <property type="molecule type" value="Genomic_DNA"/>
</dbReference>
<keyword evidence="3" id="KW-0479">Metal-binding</keyword>
<keyword evidence="10" id="KW-1185">Reference proteome</keyword>
<comment type="subcellular location">
    <subcellularLocation>
        <location evidence="1">Periplasm</location>
    </subcellularLocation>
</comment>
<dbReference type="GO" id="GO:0005886">
    <property type="term" value="C:plasma membrane"/>
    <property type="evidence" value="ECO:0007669"/>
    <property type="project" value="TreeGrafter"/>
</dbReference>
<dbReference type="InterPro" id="IPR014756">
    <property type="entry name" value="Ig_E-set"/>
</dbReference>
<dbReference type="PANTHER" id="PTHR34820:SF4">
    <property type="entry name" value="INNER MEMBRANE PROTEIN YEBZ"/>
    <property type="match status" value="1"/>
</dbReference>
<dbReference type="InterPro" id="IPR032694">
    <property type="entry name" value="CopC/D"/>
</dbReference>
<evidence type="ECO:0000259" key="8">
    <source>
        <dbReference type="Pfam" id="PF04234"/>
    </source>
</evidence>
<sequence length="121" mass="12882">MKAKNLVVAAVAAFGCAFTSAALAHAKLEASMPQANAVVSPAPTQVRLQFNEQVELPFSKVKLVDEKGAVVEPSKKVLDAANPKVLVATVPALHSGAYRVQWSTVTRDGHKVKGEFAFRVK</sequence>
<protein>
    <submittedName>
        <fullName evidence="9">Copper homeostasis periplasmic binding protein CopC</fullName>
    </submittedName>
</protein>
<evidence type="ECO:0000256" key="4">
    <source>
        <dbReference type="ARBA" id="ARBA00022729"/>
    </source>
</evidence>
<evidence type="ECO:0000256" key="1">
    <source>
        <dbReference type="ARBA" id="ARBA00004418"/>
    </source>
</evidence>
<organism evidence="9 10">
    <name type="scientific">Massilia arenae</name>
    <dbReference type="NCBI Taxonomy" id="2603288"/>
    <lineage>
        <taxon>Bacteria</taxon>
        <taxon>Pseudomonadati</taxon>
        <taxon>Pseudomonadota</taxon>
        <taxon>Betaproteobacteria</taxon>
        <taxon>Burkholderiales</taxon>
        <taxon>Oxalobacteraceae</taxon>
        <taxon>Telluria group</taxon>
        <taxon>Massilia</taxon>
    </lineage>
</organism>
<dbReference type="PROSITE" id="PS51257">
    <property type="entry name" value="PROKAR_LIPOPROTEIN"/>
    <property type="match status" value="1"/>
</dbReference>
<reference evidence="9 10" key="1">
    <citation type="submission" date="2019-08" db="EMBL/GenBank/DDBJ databases">
        <title>Massilia golmudensis sp. nov., isolated from sand in the Qinghai-Tibetan Plateau.</title>
        <authorList>
            <person name="Zhang B."/>
        </authorList>
    </citation>
    <scope>NUCLEOTIDE SEQUENCE [LARGE SCALE GENOMIC DNA]</scope>
    <source>
        <strain evidence="9 10">GEM5</strain>
    </source>
</reference>
<comment type="similarity">
    <text evidence="2">Belongs to the CopC family.</text>
</comment>
<dbReference type="Proteomes" id="UP000321413">
    <property type="component" value="Unassembled WGS sequence"/>
</dbReference>
<dbReference type="PANTHER" id="PTHR34820">
    <property type="entry name" value="INNER MEMBRANE PROTEIN YEBZ"/>
    <property type="match status" value="1"/>
</dbReference>
<feature type="signal peptide" evidence="7">
    <location>
        <begin position="1"/>
        <end position="24"/>
    </location>
</feature>
<evidence type="ECO:0000313" key="9">
    <source>
        <dbReference type="EMBL" id="TXF98373.1"/>
    </source>
</evidence>
<keyword evidence="6" id="KW-0186">Copper</keyword>
<dbReference type="SUPFAM" id="SSF81296">
    <property type="entry name" value="E set domains"/>
    <property type="match status" value="1"/>
</dbReference>
<comment type="caution">
    <text evidence="9">The sequence shown here is derived from an EMBL/GenBank/DDBJ whole genome shotgun (WGS) entry which is preliminary data.</text>
</comment>
<dbReference type="Pfam" id="PF04234">
    <property type="entry name" value="CopC"/>
    <property type="match status" value="1"/>
</dbReference>
<keyword evidence="5" id="KW-0574">Periplasm</keyword>
<dbReference type="InterPro" id="IPR007348">
    <property type="entry name" value="CopC_dom"/>
</dbReference>
<dbReference type="Gene3D" id="2.60.40.1220">
    <property type="match status" value="1"/>
</dbReference>
<evidence type="ECO:0000256" key="3">
    <source>
        <dbReference type="ARBA" id="ARBA00022723"/>
    </source>
</evidence>
<dbReference type="AlphaFoldDB" id="A0A5C7FUI0"/>
<dbReference type="GO" id="GO:0046688">
    <property type="term" value="P:response to copper ion"/>
    <property type="evidence" value="ECO:0007669"/>
    <property type="project" value="InterPro"/>
</dbReference>
<evidence type="ECO:0000313" key="10">
    <source>
        <dbReference type="Proteomes" id="UP000321413"/>
    </source>
</evidence>
<dbReference type="GO" id="GO:0042597">
    <property type="term" value="C:periplasmic space"/>
    <property type="evidence" value="ECO:0007669"/>
    <property type="project" value="UniProtKB-SubCell"/>
</dbReference>
<dbReference type="GO" id="GO:0005507">
    <property type="term" value="F:copper ion binding"/>
    <property type="evidence" value="ECO:0007669"/>
    <property type="project" value="InterPro"/>
</dbReference>